<dbReference type="Gene3D" id="3.30.70.141">
    <property type="entry name" value="Nucleoside diphosphate kinase-like domain"/>
    <property type="match status" value="1"/>
</dbReference>
<dbReference type="STRING" id="1619100.UT34_C0001G0305"/>
<reference evidence="8 9" key="1">
    <citation type="journal article" date="2015" name="Nature">
        <title>rRNA introns, odd ribosomes, and small enigmatic genomes across a large radiation of phyla.</title>
        <authorList>
            <person name="Brown C.T."/>
            <person name="Hug L.A."/>
            <person name="Thomas B.C."/>
            <person name="Sharon I."/>
            <person name="Castelle C.J."/>
            <person name="Singh A."/>
            <person name="Wilkins M.J."/>
            <person name="Williams K.H."/>
            <person name="Banfield J.F."/>
        </authorList>
    </citation>
    <scope>NUCLEOTIDE SEQUENCE [LARGE SCALE GENOMIC DNA]</scope>
</reference>
<comment type="caution">
    <text evidence="6">Lacks conserved residue(s) required for the propagation of feature annotation.</text>
</comment>
<dbReference type="Proteomes" id="UP000034799">
    <property type="component" value="Unassembled WGS sequence"/>
</dbReference>
<dbReference type="InterPro" id="IPR034907">
    <property type="entry name" value="NDK-like_dom"/>
</dbReference>
<name>A0A0G0Q763_9BACT</name>
<protein>
    <recommendedName>
        <fullName evidence="3">nucleoside-diphosphate kinase</fullName>
        <ecNumber evidence="3">2.7.4.6</ecNumber>
    </recommendedName>
</protein>
<keyword evidence="5 8" id="KW-0418">Kinase</keyword>
<comment type="similarity">
    <text evidence="2 6">Belongs to the NDK family.</text>
</comment>
<dbReference type="PANTHER" id="PTHR11349">
    <property type="entry name" value="NUCLEOSIDE DIPHOSPHATE KINASE"/>
    <property type="match status" value="1"/>
</dbReference>
<comment type="caution">
    <text evidence="8">The sequence shown here is derived from an EMBL/GenBank/DDBJ whole genome shotgun (WGS) entry which is preliminary data.</text>
</comment>
<evidence type="ECO:0000256" key="5">
    <source>
        <dbReference type="ARBA" id="ARBA00022777"/>
    </source>
</evidence>
<evidence type="ECO:0000313" key="9">
    <source>
        <dbReference type="Proteomes" id="UP000034799"/>
    </source>
</evidence>
<dbReference type="PATRIC" id="fig|1619100.3.peg.307"/>
<feature type="domain" description="Nucleoside diphosphate kinase-like" evidence="7">
    <location>
        <begin position="3"/>
        <end position="179"/>
    </location>
</feature>
<evidence type="ECO:0000256" key="3">
    <source>
        <dbReference type="ARBA" id="ARBA00012966"/>
    </source>
</evidence>
<evidence type="ECO:0000256" key="1">
    <source>
        <dbReference type="ARBA" id="ARBA00001946"/>
    </source>
</evidence>
<keyword evidence="4" id="KW-0808">Transferase</keyword>
<evidence type="ECO:0000259" key="7">
    <source>
        <dbReference type="SMART" id="SM00562"/>
    </source>
</evidence>
<evidence type="ECO:0000313" key="8">
    <source>
        <dbReference type="EMBL" id="KKR06265.1"/>
    </source>
</evidence>
<dbReference type="PROSITE" id="PS51374">
    <property type="entry name" value="NDPK_LIKE"/>
    <property type="match status" value="1"/>
</dbReference>
<dbReference type="CDD" id="cd04413">
    <property type="entry name" value="NDPk_I"/>
    <property type="match status" value="1"/>
</dbReference>
<dbReference type="EC" id="2.7.4.6" evidence="3"/>
<dbReference type="SMART" id="SM00562">
    <property type="entry name" value="NDK"/>
    <property type="match status" value="1"/>
</dbReference>
<dbReference type="InterPro" id="IPR036850">
    <property type="entry name" value="NDK-like_dom_sf"/>
</dbReference>
<evidence type="ECO:0000256" key="2">
    <source>
        <dbReference type="ARBA" id="ARBA00008142"/>
    </source>
</evidence>
<evidence type="ECO:0000256" key="6">
    <source>
        <dbReference type="PROSITE-ProRule" id="PRU00706"/>
    </source>
</evidence>
<dbReference type="SUPFAM" id="SSF54919">
    <property type="entry name" value="Nucleoside diphosphate kinase, NDK"/>
    <property type="match status" value="1"/>
</dbReference>
<accession>A0A0G0Q763</accession>
<dbReference type="GO" id="GO:0004550">
    <property type="term" value="F:nucleoside diphosphate kinase activity"/>
    <property type="evidence" value="ECO:0007669"/>
    <property type="project" value="UniProtKB-EC"/>
</dbReference>
<dbReference type="Pfam" id="PF00334">
    <property type="entry name" value="NDK"/>
    <property type="match status" value="2"/>
</dbReference>
<gene>
    <name evidence="8" type="ORF">UT34_C0001G0305</name>
</gene>
<comment type="cofactor">
    <cofactor evidence="1">
        <name>Mg(2+)</name>
        <dbReference type="ChEBI" id="CHEBI:18420"/>
    </cofactor>
</comment>
<organism evidence="8 9">
    <name type="scientific">candidate division WS6 bacterium GW2011_GWF2_39_15</name>
    <dbReference type="NCBI Taxonomy" id="1619100"/>
    <lineage>
        <taxon>Bacteria</taxon>
        <taxon>Candidatus Dojkabacteria</taxon>
    </lineage>
</organism>
<evidence type="ECO:0000256" key="4">
    <source>
        <dbReference type="ARBA" id="ARBA00022679"/>
    </source>
</evidence>
<sequence>MLKQKTLVLFKPDVVQRQIVGEILTRFERKGFKIVGMKMVLPTESLAKEHYETTDEQIIGMGNKTIVLAQEHGEDTSKMDAREIGLKVWQRNVDYLSCGPILAIVMQGPHIIESVRKMIGVTNPFMADVGTIRADYSPDSITLSSSSDRTTRTMLHASDSEKSAQREIALWFKKGEIFEYETAIEKVLFDVSWSLKRK</sequence>
<proteinExistence type="inferred from homology"/>
<dbReference type="AlphaFoldDB" id="A0A0G0Q763"/>
<dbReference type="EMBL" id="LBWK01000001">
    <property type="protein sequence ID" value="KKR06265.1"/>
    <property type="molecule type" value="Genomic_DNA"/>
</dbReference>